<organism evidence="2 3">
    <name type="scientific">Loktanella salsilacus</name>
    <dbReference type="NCBI Taxonomy" id="195913"/>
    <lineage>
        <taxon>Bacteria</taxon>
        <taxon>Pseudomonadati</taxon>
        <taxon>Pseudomonadota</taxon>
        <taxon>Alphaproteobacteria</taxon>
        <taxon>Rhodobacterales</taxon>
        <taxon>Roseobacteraceae</taxon>
        <taxon>Loktanella</taxon>
    </lineage>
</organism>
<feature type="domain" description="Metanogen output" evidence="1">
    <location>
        <begin position="31"/>
        <end position="155"/>
    </location>
</feature>
<dbReference type="AlphaFoldDB" id="A0A1I4H4E0"/>
<dbReference type="RefSeq" id="WP_139222634.1">
    <property type="nucleotide sequence ID" value="NZ_CAXIDI010000007.1"/>
</dbReference>
<evidence type="ECO:0000259" key="1">
    <source>
        <dbReference type="Pfam" id="PF18546"/>
    </source>
</evidence>
<dbReference type="STRING" id="195913.SAMN04488004_1163"/>
<reference evidence="2 3" key="1">
    <citation type="submission" date="2016-10" db="EMBL/GenBank/DDBJ databases">
        <authorList>
            <person name="de Groot N.N."/>
        </authorList>
    </citation>
    <scope>NUCLEOTIDE SEQUENCE [LARGE SCALE GENOMIC DNA]</scope>
    <source>
        <strain evidence="2 3">DSM 16199</strain>
    </source>
</reference>
<proteinExistence type="predicted"/>
<accession>A0A1I4H4E0</accession>
<sequence>MFEQKIDVATAQSAQSLNQPDFFANVLGDLAELLETIIGLQDAEGFISTVGSHIGKEISGLYPADASSAAPDQLAQVLLDLKTRIGGNFEVVSADSTQIIMRAGRCPFGDKVTGRPSLCMMTTNVFGRVVADRNGYAHVTIDKSIARHDSHCHVVVALQIDENAPTSGSEFFAD</sequence>
<gene>
    <name evidence="2" type="ORF">SAMN04488004_1163</name>
</gene>
<dbReference type="Proteomes" id="UP000199550">
    <property type="component" value="Unassembled WGS sequence"/>
</dbReference>
<dbReference type="InterPro" id="IPR041359">
    <property type="entry name" value="MetOD1"/>
</dbReference>
<dbReference type="Pfam" id="PF18546">
    <property type="entry name" value="MetOD1"/>
    <property type="match status" value="1"/>
</dbReference>
<dbReference type="OrthoDB" id="260231at2"/>
<evidence type="ECO:0000313" key="3">
    <source>
        <dbReference type="Proteomes" id="UP000199550"/>
    </source>
</evidence>
<evidence type="ECO:0000313" key="2">
    <source>
        <dbReference type="EMBL" id="SFL37138.1"/>
    </source>
</evidence>
<dbReference type="EMBL" id="FOTF01000016">
    <property type="protein sequence ID" value="SFL37138.1"/>
    <property type="molecule type" value="Genomic_DNA"/>
</dbReference>
<protein>
    <recommendedName>
        <fullName evidence="1">Metanogen output domain-containing protein</fullName>
    </recommendedName>
</protein>
<keyword evidence="3" id="KW-1185">Reference proteome</keyword>
<name>A0A1I4H4E0_9RHOB</name>